<feature type="non-terminal residue" evidence="1">
    <location>
        <position position="69"/>
    </location>
</feature>
<feature type="non-terminal residue" evidence="1">
    <location>
        <position position="1"/>
    </location>
</feature>
<name>A0AAV5VWR4_9BILA</name>
<organism evidence="1 2">
    <name type="scientific">Pristionchus fissidentatus</name>
    <dbReference type="NCBI Taxonomy" id="1538716"/>
    <lineage>
        <taxon>Eukaryota</taxon>
        <taxon>Metazoa</taxon>
        <taxon>Ecdysozoa</taxon>
        <taxon>Nematoda</taxon>
        <taxon>Chromadorea</taxon>
        <taxon>Rhabditida</taxon>
        <taxon>Rhabditina</taxon>
        <taxon>Diplogasteromorpha</taxon>
        <taxon>Diplogasteroidea</taxon>
        <taxon>Neodiplogasteridae</taxon>
        <taxon>Pristionchus</taxon>
    </lineage>
</organism>
<evidence type="ECO:0000313" key="1">
    <source>
        <dbReference type="EMBL" id="GMT22945.1"/>
    </source>
</evidence>
<comment type="caution">
    <text evidence="1">The sequence shown here is derived from an EMBL/GenBank/DDBJ whole genome shotgun (WGS) entry which is preliminary data.</text>
</comment>
<gene>
    <name evidence="1" type="ORF">PFISCL1PPCAC_14242</name>
</gene>
<evidence type="ECO:0000313" key="2">
    <source>
        <dbReference type="Proteomes" id="UP001432322"/>
    </source>
</evidence>
<accession>A0AAV5VWR4</accession>
<dbReference type="Proteomes" id="UP001432322">
    <property type="component" value="Unassembled WGS sequence"/>
</dbReference>
<dbReference type="AlphaFoldDB" id="A0AAV5VWR4"/>
<reference evidence="1" key="1">
    <citation type="submission" date="2023-10" db="EMBL/GenBank/DDBJ databases">
        <title>Genome assembly of Pristionchus species.</title>
        <authorList>
            <person name="Yoshida K."/>
            <person name="Sommer R.J."/>
        </authorList>
    </citation>
    <scope>NUCLEOTIDE SEQUENCE</scope>
    <source>
        <strain evidence="1">RS5133</strain>
    </source>
</reference>
<proteinExistence type="predicted"/>
<keyword evidence="2" id="KW-1185">Reference proteome</keyword>
<sequence>FGGVPCVLRIRLISSLRPNDQCSPTFKSGFHRILSCPVGCRSFRRFSCCVLLWLVEEQFRRHFSQESRE</sequence>
<protein>
    <submittedName>
        <fullName evidence="1">Uncharacterized protein</fullName>
    </submittedName>
</protein>
<dbReference type="EMBL" id="BTSY01000004">
    <property type="protein sequence ID" value="GMT22945.1"/>
    <property type="molecule type" value="Genomic_DNA"/>
</dbReference>